<evidence type="ECO:0008006" key="3">
    <source>
        <dbReference type="Google" id="ProtNLM"/>
    </source>
</evidence>
<protein>
    <recommendedName>
        <fullName evidence="3">PDZ domain-containing protein</fullName>
    </recommendedName>
</protein>
<name>A0ABD2Q872_9PLAT</name>
<dbReference type="AlphaFoldDB" id="A0ABD2Q872"/>
<dbReference type="SUPFAM" id="SSF50156">
    <property type="entry name" value="PDZ domain-like"/>
    <property type="match status" value="1"/>
</dbReference>
<accession>A0ABD2Q872</accession>
<comment type="caution">
    <text evidence="1">The sequence shown here is derived from an EMBL/GenBank/DDBJ whole genome shotgun (WGS) entry which is preliminary data.</text>
</comment>
<dbReference type="SUPFAM" id="SSF50729">
    <property type="entry name" value="PH domain-like"/>
    <property type="match status" value="1"/>
</dbReference>
<dbReference type="Proteomes" id="UP001626550">
    <property type="component" value="Unassembled WGS sequence"/>
</dbReference>
<evidence type="ECO:0000313" key="2">
    <source>
        <dbReference type="Proteomes" id="UP001626550"/>
    </source>
</evidence>
<organism evidence="1 2">
    <name type="scientific">Cichlidogyrus casuarinus</name>
    <dbReference type="NCBI Taxonomy" id="1844966"/>
    <lineage>
        <taxon>Eukaryota</taxon>
        <taxon>Metazoa</taxon>
        <taxon>Spiralia</taxon>
        <taxon>Lophotrochozoa</taxon>
        <taxon>Platyhelminthes</taxon>
        <taxon>Monogenea</taxon>
        <taxon>Monopisthocotylea</taxon>
        <taxon>Dactylogyridea</taxon>
        <taxon>Ancyrocephalidae</taxon>
        <taxon>Cichlidogyrus</taxon>
    </lineage>
</organism>
<dbReference type="EMBL" id="JBJKFK010000689">
    <property type="protein sequence ID" value="KAL3315678.1"/>
    <property type="molecule type" value="Genomic_DNA"/>
</dbReference>
<reference evidence="1 2" key="1">
    <citation type="submission" date="2024-11" db="EMBL/GenBank/DDBJ databases">
        <title>Adaptive evolution of stress response genes in parasites aligns with host niche diversity.</title>
        <authorList>
            <person name="Hahn C."/>
            <person name="Resl P."/>
        </authorList>
    </citation>
    <scope>NUCLEOTIDE SEQUENCE [LARGE SCALE GENOMIC DNA]</scope>
    <source>
        <strain evidence="1">EGGRZ-B1_66</strain>
        <tissue evidence="1">Body</tissue>
    </source>
</reference>
<dbReference type="Gene3D" id="2.30.29.30">
    <property type="entry name" value="Pleckstrin-homology domain (PH domain)/Phosphotyrosine-binding domain (PTB)"/>
    <property type="match status" value="1"/>
</dbReference>
<sequence>MYDHYVVEAVNPNGVAGEDDRMETGDVITQLFDKPLRGYPGLLKKILSSNRMKPVTVKIAKVRCEDGKYYRPIVQILSEHNFSDVLSPKNNVHAEVYRKSVKKDEIATNQTKESAEDALDLIPLSNLEISSTNNGLNKTLRFRFVGQYPVGCRGSIERISMGIGGAIMQEQTNFIFRPVKFHFGELSLVVTELDPNTGKPLNEDEKLFNHIYPRIASCGRRSDLPRFFAYIVGDTTCFLAKSFVCLVFEAYQSKEAGVVLDTIGNGFERTHFAL</sequence>
<gene>
    <name evidence="1" type="ORF">Ciccas_005687</name>
</gene>
<evidence type="ECO:0000313" key="1">
    <source>
        <dbReference type="EMBL" id="KAL3315678.1"/>
    </source>
</evidence>
<dbReference type="InterPro" id="IPR036034">
    <property type="entry name" value="PDZ_sf"/>
</dbReference>
<proteinExistence type="predicted"/>
<keyword evidence="2" id="KW-1185">Reference proteome</keyword>
<dbReference type="InterPro" id="IPR011993">
    <property type="entry name" value="PH-like_dom_sf"/>
</dbReference>